<reference evidence="5 6" key="1">
    <citation type="journal article" date="2010" name="Plant Cell">
        <title>The Chlorella variabilis NC64A genome reveals adaptation to photosymbiosis, coevolution with viruses, and cryptic sex.</title>
        <authorList>
            <person name="Blanc G."/>
            <person name="Duncan G."/>
            <person name="Agarkova I."/>
            <person name="Borodovsky M."/>
            <person name="Gurnon J."/>
            <person name="Kuo A."/>
            <person name="Lindquist E."/>
            <person name="Lucas S."/>
            <person name="Pangilinan J."/>
            <person name="Polle J."/>
            <person name="Salamov A."/>
            <person name="Terry A."/>
            <person name="Yamada T."/>
            <person name="Dunigan D.D."/>
            <person name="Grigoriev I.V."/>
            <person name="Claverie J.M."/>
            <person name="Van Etten J.L."/>
        </authorList>
    </citation>
    <scope>NUCLEOTIDE SEQUENCE [LARGE SCALE GENOMIC DNA]</scope>
    <source>
        <strain evidence="5 6">NC64A</strain>
    </source>
</reference>
<dbReference type="OrthoDB" id="514967at2759"/>
<keyword evidence="1" id="KW-0479">Metal-binding</keyword>
<dbReference type="RefSeq" id="XP_005843197.1">
    <property type="nucleotide sequence ID" value="XM_005843135.1"/>
</dbReference>
<dbReference type="KEGG" id="cvr:CHLNCDRAFT_28394"/>
<evidence type="ECO:0000313" key="5">
    <source>
        <dbReference type="EMBL" id="EFN51095.1"/>
    </source>
</evidence>
<dbReference type="STRING" id="554065.E1ZST8"/>
<dbReference type="InterPro" id="IPR004333">
    <property type="entry name" value="SBP_dom"/>
</dbReference>
<dbReference type="GO" id="GO:0008270">
    <property type="term" value="F:zinc ion binding"/>
    <property type="evidence" value="ECO:0007669"/>
    <property type="project" value="UniProtKB-KW"/>
</dbReference>
<dbReference type="GO" id="GO:0005634">
    <property type="term" value="C:nucleus"/>
    <property type="evidence" value="ECO:0007669"/>
    <property type="project" value="InterPro"/>
</dbReference>
<dbReference type="SUPFAM" id="SSF103612">
    <property type="entry name" value="SBT domain"/>
    <property type="match status" value="1"/>
</dbReference>
<dbReference type="InterPro" id="IPR036893">
    <property type="entry name" value="SBP_sf"/>
</dbReference>
<keyword evidence="3" id="KW-0862">Zinc</keyword>
<organism evidence="6">
    <name type="scientific">Chlorella variabilis</name>
    <name type="common">Green alga</name>
    <dbReference type="NCBI Taxonomy" id="554065"/>
    <lineage>
        <taxon>Eukaryota</taxon>
        <taxon>Viridiplantae</taxon>
        <taxon>Chlorophyta</taxon>
        <taxon>core chlorophytes</taxon>
        <taxon>Trebouxiophyceae</taxon>
        <taxon>Chlorellales</taxon>
        <taxon>Chlorellaceae</taxon>
        <taxon>Chlorella clade</taxon>
        <taxon>Chlorella</taxon>
    </lineage>
</organism>
<dbReference type="PANTHER" id="PTHR31251">
    <property type="entry name" value="SQUAMOSA PROMOTER-BINDING-LIKE PROTEIN 4"/>
    <property type="match status" value="1"/>
</dbReference>
<protein>
    <recommendedName>
        <fullName evidence="4">SBP-type domain-containing protein</fullName>
    </recommendedName>
</protein>
<keyword evidence="2" id="KW-0863">Zinc-finger</keyword>
<evidence type="ECO:0000256" key="3">
    <source>
        <dbReference type="ARBA" id="ARBA00022833"/>
    </source>
</evidence>
<gene>
    <name evidence="5" type="ORF">CHLNCDRAFT_28394</name>
</gene>
<proteinExistence type="predicted"/>
<sequence>MLLLFTPPRLVPTRKRGCVQRYRICVEHRDAMSVVLKGQEQRFCQQCGTFHPISKFNGSRRSCRDRLRKHAIRRRKCSDGSRPASWHWEEELAGALGCAVLFPCCTAAWWLPVIPG</sequence>
<dbReference type="GeneID" id="17350547"/>
<dbReference type="GO" id="GO:0003677">
    <property type="term" value="F:DNA binding"/>
    <property type="evidence" value="ECO:0007669"/>
    <property type="project" value="InterPro"/>
</dbReference>
<dbReference type="Pfam" id="PF03110">
    <property type="entry name" value="SBP"/>
    <property type="match status" value="1"/>
</dbReference>
<evidence type="ECO:0000256" key="1">
    <source>
        <dbReference type="ARBA" id="ARBA00022723"/>
    </source>
</evidence>
<evidence type="ECO:0000259" key="4">
    <source>
        <dbReference type="PROSITE" id="PS51141"/>
    </source>
</evidence>
<dbReference type="Gene3D" id="4.10.1100.10">
    <property type="entry name" value="Transcription factor, SBP-box domain"/>
    <property type="match status" value="1"/>
</dbReference>
<dbReference type="AlphaFoldDB" id="E1ZST8"/>
<dbReference type="PROSITE" id="PS51141">
    <property type="entry name" value="ZF_SBP"/>
    <property type="match status" value="1"/>
</dbReference>
<evidence type="ECO:0000256" key="2">
    <source>
        <dbReference type="ARBA" id="ARBA00022771"/>
    </source>
</evidence>
<dbReference type="Proteomes" id="UP000008141">
    <property type="component" value="Unassembled WGS sequence"/>
</dbReference>
<dbReference type="PANTHER" id="PTHR31251:SF169">
    <property type="entry name" value="SQUAMOSA PROMOTER-BINDING-LIKE PROTEIN 8"/>
    <property type="match status" value="1"/>
</dbReference>
<feature type="domain" description="SBP-type" evidence="4">
    <location>
        <begin position="1"/>
        <end position="77"/>
    </location>
</feature>
<dbReference type="InParanoid" id="E1ZST8"/>
<keyword evidence="6" id="KW-1185">Reference proteome</keyword>
<dbReference type="InterPro" id="IPR044817">
    <property type="entry name" value="SBP-like"/>
</dbReference>
<accession>E1ZST8</accession>
<name>E1ZST8_CHLVA</name>
<dbReference type="EMBL" id="GL433868">
    <property type="protein sequence ID" value="EFN51095.1"/>
    <property type="molecule type" value="Genomic_DNA"/>
</dbReference>
<evidence type="ECO:0000313" key="6">
    <source>
        <dbReference type="Proteomes" id="UP000008141"/>
    </source>
</evidence>